<comment type="caution">
    <text evidence="3">The sequence shown here is derived from an EMBL/GenBank/DDBJ whole genome shotgun (WGS) entry which is preliminary data.</text>
</comment>
<feature type="compositionally biased region" description="Polar residues" evidence="2">
    <location>
        <begin position="16"/>
        <end position="25"/>
    </location>
</feature>
<gene>
    <name evidence="3" type="ORF">BJ554DRAFT_2621</name>
</gene>
<feature type="non-terminal residue" evidence="3">
    <location>
        <position position="1"/>
    </location>
</feature>
<keyword evidence="1" id="KW-0175">Coiled coil</keyword>
<accession>A0A8H7ZQN7</accession>
<feature type="region of interest" description="Disordered" evidence="2">
    <location>
        <begin position="1"/>
        <end position="25"/>
    </location>
</feature>
<evidence type="ECO:0000256" key="2">
    <source>
        <dbReference type="SAM" id="MobiDB-lite"/>
    </source>
</evidence>
<dbReference type="EMBL" id="JAEFCI010010170">
    <property type="protein sequence ID" value="KAG5457382.1"/>
    <property type="molecule type" value="Genomic_DNA"/>
</dbReference>
<evidence type="ECO:0000313" key="4">
    <source>
        <dbReference type="Proteomes" id="UP000673691"/>
    </source>
</evidence>
<evidence type="ECO:0000256" key="1">
    <source>
        <dbReference type="SAM" id="Coils"/>
    </source>
</evidence>
<feature type="coiled-coil region" evidence="1">
    <location>
        <begin position="28"/>
        <end position="55"/>
    </location>
</feature>
<reference evidence="3 4" key="1">
    <citation type="journal article" name="Sci. Rep.">
        <title>Genome-scale phylogenetic analyses confirm Olpidium as the closest living zoosporic fungus to the non-flagellated, terrestrial fungi.</title>
        <authorList>
            <person name="Chang Y."/>
            <person name="Rochon D."/>
            <person name="Sekimoto S."/>
            <person name="Wang Y."/>
            <person name="Chovatia M."/>
            <person name="Sandor L."/>
            <person name="Salamov A."/>
            <person name="Grigoriev I.V."/>
            <person name="Stajich J.E."/>
            <person name="Spatafora J.W."/>
        </authorList>
    </citation>
    <scope>NUCLEOTIDE SEQUENCE [LARGE SCALE GENOMIC DNA]</scope>
    <source>
        <strain evidence="3">S191</strain>
    </source>
</reference>
<proteinExistence type="predicted"/>
<feature type="region of interest" description="Disordered" evidence="2">
    <location>
        <begin position="88"/>
        <end position="118"/>
    </location>
</feature>
<evidence type="ECO:0000313" key="3">
    <source>
        <dbReference type="EMBL" id="KAG5457382.1"/>
    </source>
</evidence>
<protein>
    <submittedName>
        <fullName evidence="3">Uncharacterized protein</fullName>
    </submittedName>
</protein>
<organism evidence="3 4">
    <name type="scientific">Olpidium bornovanus</name>
    <dbReference type="NCBI Taxonomy" id="278681"/>
    <lineage>
        <taxon>Eukaryota</taxon>
        <taxon>Fungi</taxon>
        <taxon>Fungi incertae sedis</taxon>
        <taxon>Olpidiomycota</taxon>
        <taxon>Olpidiomycotina</taxon>
        <taxon>Olpidiomycetes</taxon>
        <taxon>Olpidiales</taxon>
        <taxon>Olpidiaceae</taxon>
        <taxon>Olpidium</taxon>
    </lineage>
</organism>
<dbReference type="Proteomes" id="UP000673691">
    <property type="component" value="Unassembled WGS sequence"/>
</dbReference>
<keyword evidence="4" id="KW-1185">Reference proteome</keyword>
<name>A0A8H7ZQN7_9FUNG</name>
<sequence>HNSTTIFPTAAEDTEGVNSQRGSFSRTLDAREAALHEREERLARLEEELTAKQAAATDAATGTHALKNELTALVESRFSQLLSLLERQTQQANAPPQQERKPSSAGKGPVSEPYYPEPRHYQEYNENAHSDTSRGHPNFPTPSQDADPEIKLAYSMVKPLLADVPVYDGTGGAASLENFISKFDAYSTEVTDLVPERNQLLQAAGCAVARPSNRRP</sequence>
<dbReference type="AlphaFoldDB" id="A0A8H7ZQN7"/>